<protein>
    <recommendedName>
        <fullName evidence="6">Peptidase S1 domain-containing protein</fullName>
    </recommendedName>
</protein>
<evidence type="ECO:0000256" key="1">
    <source>
        <dbReference type="ARBA" id="ARBA00022729"/>
    </source>
</evidence>
<dbReference type="Pfam" id="PF00089">
    <property type="entry name" value="Trypsin"/>
    <property type="match status" value="1"/>
</dbReference>
<reference evidence="7" key="2">
    <citation type="submission" date="2022-10" db="EMBL/GenBank/DDBJ databases">
        <authorList>
            <consortium name="ENA_rothamsted_submissions"/>
            <consortium name="culmorum"/>
            <person name="King R."/>
        </authorList>
    </citation>
    <scope>NUCLEOTIDE SEQUENCE</scope>
</reference>
<feature type="region of interest" description="Disordered" evidence="4">
    <location>
        <begin position="127"/>
        <end position="146"/>
    </location>
</feature>
<dbReference type="GO" id="GO:0006508">
    <property type="term" value="P:proteolysis"/>
    <property type="evidence" value="ECO:0007669"/>
    <property type="project" value="InterPro"/>
</dbReference>
<sequence length="211" mass="23220">MTSTKYILILTHLIVCISLISSQSEQEDSTNSISGTGRLLSLNLRQPNKNYQACTTPSGKKGHCKHIMQCKTSDIKNNVWKFLDYLCIIERSAVGVCCPDDLSERNSQFAVDLPASGDSRVEPWQVQEEEGGDENANEDENQDRGCGVATNQHPKITGGDSGGPLMIQLPNGRFTVIGIVSWGVRCGEPDHPGIYTRVSSYINWIIENATF</sequence>
<evidence type="ECO:0000256" key="3">
    <source>
        <dbReference type="ARBA" id="ARBA00024195"/>
    </source>
</evidence>
<proteinExistence type="inferred from homology"/>
<evidence type="ECO:0000256" key="2">
    <source>
        <dbReference type="ARBA" id="ARBA00023157"/>
    </source>
</evidence>
<dbReference type="InterPro" id="IPR009003">
    <property type="entry name" value="Peptidase_S1_PA"/>
</dbReference>
<dbReference type="Gene3D" id="2.40.10.10">
    <property type="entry name" value="Trypsin-like serine proteases"/>
    <property type="match status" value="1"/>
</dbReference>
<reference evidence="7" key="1">
    <citation type="submission" date="2022-01" db="EMBL/GenBank/DDBJ databases">
        <authorList>
            <person name="King R."/>
        </authorList>
    </citation>
    <scope>NUCLEOTIDE SEQUENCE</scope>
</reference>
<dbReference type="SMART" id="SM00020">
    <property type="entry name" value="Tryp_SPc"/>
    <property type="match status" value="1"/>
</dbReference>
<evidence type="ECO:0000313" key="7">
    <source>
        <dbReference type="EMBL" id="CAG9804644.1"/>
    </source>
</evidence>
<dbReference type="GO" id="GO:0004252">
    <property type="term" value="F:serine-type endopeptidase activity"/>
    <property type="evidence" value="ECO:0007669"/>
    <property type="project" value="InterPro"/>
</dbReference>
<feature type="compositionally biased region" description="Acidic residues" evidence="4">
    <location>
        <begin position="127"/>
        <end position="141"/>
    </location>
</feature>
<dbReference type="OrthoDB" id="5918597at2759"/>
<dbReference type="SMART" id="SM00680">
    <property type="entry name" value="CLIP"/>
    <property type="match status" value="1"/>
</dbReference>
<evidence type="ECO:0000313" key="8">
    <source>
        <dbReference type="Proteomes" id="UP001153620"/>
    </source>
</evidence>
<dbReference type="AlphaFoldDB" id="A0A9N9WSS1"/>
<name>A0A9N9WSS1_9DIPT</name>
<feature type="domain" description="Peptidase S1" evidence="6">
    <location>
        <begin position="1"/>
        <end position="210"/>
    </location>
</feature>
<dbReference type="InterPro" id="IPR043504">
    <property type="entry name" value="Peptidase_S1_PA_chymotrypsin"/>
</dbReference>
<dbReference type="Proteomes" id="UP001153620">
    <property type="component" value="Chromosome 2"/>
</dbReference>
<dbReference type="PANTHER" id="PTHR24253:SF103">
    <property type="entry name" value="TRANSMEMBRANE PROTEASE SERINE 7"/>
    <property type="match status" value="1"/>
</dbReference>
<gene>
    <name evidence="7" type="ORF">CHIRRI_LOCUS7526</name>
</gene>
<organism evidence="7 8">
    <name type="scientific">Chironomus riparius</name>
    <dbReference type="NCBI Taxonomy" id="315576"/>
    <lineage>
        <taxon>Eukaryota</taxon>
        <taxon>Metazoa</taxon>
        <taxon>Ecdysozoa</taxon>
        <taxon>Arthropoda</taxon>
        <taxon>Hexapoda</taxon>
        <taxon>Insecta</taxon>
        <taxon>Pterygota</taxon>
        <taxon>Neoptera</taxon>
        <taxon>Endopterygota</taxon>
        <taxon>Diptera</taxon>
        <taxon>Nematocera</taxon>
        <taxon>Chironomoidea</taxon>
        <taxon>Chironomidae</taxon>
        <taxon>Chironominae</taxon>
        <taxon>Chironomus</taxon>
    </lineage>
</organism>
<comment type="similarity">
    <text evidence="3">Belongs to the peptidase S1 family. CLIP subfamily.</text>
</comment>
<accession>A0A9N9WSS1</accession>
<evidence type="ECO:0000259" key="6">
    <source>
        <dbReference type="PROSITE" id="PS50240"/>
    </source>
</evidence>
<dbReference type="InterPro" id="IPR001254">
    <property type="entry name" value="Trypsin_dom"/>
</dbReference>
<keyword evidence="1 5" id="KW-0732">Signal</keyword>
<keyword evidence="8" id="KW-1185">Reference proteome</keyword>
<feature type="signal peptide" evidence="5">
    <location>
        <begin position="1"/>
        <end position="22"/>
    </location>
</feature>
<evidence type="ECO:0000256" key="4">
    <source>
        <dbReference type="SAM" id="MobiDB-lite"/>
    </source>
</evidence>
<evidence type="ECO:0000256" key="5">
    <source>
        <dbReference type="SAM" id="SignalP"/>
    </source>
</evidence>
<dbReference type="PROSITE" id="PS50240">
    <property type="entry name" value="TRYPSIN_DOM"/>
    <property type="match status" value="1"/>
</dbReference>
<feature type="chain" id="PRO_5040231800" description="Peptidase S1 domain-containing protein" evidence="5">
    <location>
        <begin position="23"/>
        <end position="211"/>
    </location>
</feature>
<dbReference type="EMBL" id="OU895878">
    <property type="protein sequence ID" value="CAG9804644.1"/>
    <property type="molecule type" value="Genomic_DNA"/>
</dbReference>
<dbReference type="SUPFAM" id="SSF50494">
    <property type="entry name" value="Trypsin-like serine proteases"/>
    <property type="match status" value="1"/>
</dbReference>
<keyword evidence="2" id="KW-1015">Disulfide bond</keyword>
<dbReference type="PANTHER" id="PTHR24253">
    <property type="entry name" value="TRANSMEMBRANE PROTEASE SERINE"/>
    <property type="match status" value="1"/>
</dbReference>
<dbReference type="InterPro" id="IPR022700">
    <property type="entry name" value="CLIP"/>
</dbReference>